<comment type="caution">
    <text evidence="1">The sequence shown here is derived from an EMBL/GenBank/DDBJ whole genome shotgun (WGS) entry which is preliminary data.</text>
</comment>
<dbReference type="SUPFAM" id="SSF51182">
    <property type="entry name" value="RmlC-like cupins"/>
    <property type="match status" value="1"/>
</dbReference>
<proteinExistence type="predicted"/>
<accession>A0A392LX75</accession>
<sequence length="65" mass="7154">MELDLTPKTAQPFFEGDGGGYYTWLSSQVPLLAKTNVCAGQFVLHPRGFAFPHYADSSKVGYVIE</sequence>
<gene>
    <name evidence="1" type="ORF">A2U01_0000279</name>
</gene>
<evidence type="ECO:0000313" key="1">
    <source>
        <dbReference type="EMBL" id="MCH79528.1"/>
    </source>
</evidence>
<evidence type="ECO:0000313" key="2">
    <source>
        <dbReference type="Proteomes" id="UP000265520"/>
    </source>
</evidence>
<protein>
    <submittedName>
        <fullName evidence="1">Glutelin type-A</fullName>
    </submittedName>
</protein>
<organism evidence="1 2">
    <name type="scientific">Trifolium medium</name>
    <dbReference type="NCBI Taxonomy" id="97028"/>
    <lineage>
        <taxon>Eukaryota</taxon>
        <taxon>Viridiplantae</taxon>
        <taxon>Streptophyta</taxon>
        <taxon>Embryophyta</taxon>
        <taxon>Tracheophyta</taxon>
        <taxon>Spermatophyta</taxon>
        <taxon>Magnoliopsida</taxon>
        <taxon>eudicotyledons</taxon>
        <taxon>Gunneridae</taxon>
        <taxon>Pentapetalae</taxon>
        <taxon>rosids</taxon>
        <taxon>fabids</taxon>
        <taxon>Fabales</taxon>
        <taxon>Fabaceae</taxon>
        <taxon>Papilionoideae</taxon>
        <taxon>50 kb inversion clade</taxon>
        <taxon>NPAAA clade</taxon>
        <taxon>Hologalegina</taxon>
        <taxon>IRL clade</taxon>
        <taxon>Trifolieae</taxon>
        <taxon>Trifolium</taxon>
    </lineage>
</organism>
<dbReference type="Proteomes" id="UP000265520">
    <property type="component" value="Unassembled WGS sequence"/>
</dbReference>
<feature type="non-terminal residue" evidence="1">
    <location>
        <position position="65"/>
    </location>
</feature>
<name>A0A392LX75_9FABA</name>
<dbReference type="InterPro" id="IPR011051">
    <property type="entry name" value="RmlC_Cupin_sf"/>
</dbReference>
<dbReference type="EMBL" id="LXQA010000173">
    <property type="protein sequence ID" value="MCH79528.1"/>
    <property type="molecule type" value="Genomic_DNA"/>
</dbReference>
<dbReference type="Gene3D" id="2.60.120.10">
    <property type="entry name" value="Jelly Rolls"/>
    <property type="match status" value="1"/>
</dbReference>
<dbReference type="InterPro" id="IPR014710">
    <property type="entry name" value="RmlC-like_jellyroll"/>
</dbReference>
<dbReference type="AlphaFoldDB" id="A0A392LX75"/>
<reference evidence="1 2" key="1">
    <citation type="journal article" date="2018" name="Front. Plant Sci.">
        <title>Red Clover (Trifolium pratense) and Zigzag Clover (T. medium) - A Picture of Genomic Similarities and Differences.</title>
        <authorList>
            <person name="Dluhosova J."/>
            <person name="Istvanek J."/>
            <person name="Nedelnik J."/>
            <person name="Repkova J."/>
        </authorList>
    </citation>
    <scope>NUCLEOTIDE SEQUENCE [LARGE SCALE GENOMIC DNA]</scope>
    <source>
        <strain evidence="2">cv. 10/8</strain>
        <tissue evidence="1">Leaf</tissue>
    </source>
</reference>
<keyword evidence="2" id="KW-1185">Reference proteome</keyword>